<feature type="region of interest" description="Disordered" evidence="1">
    <location>
        <begin position="117"/>
        <end position="137"/>
    </location>
</feature>
<organism evidence="3">
    <name type="scientific">Laccaria bicolor (strain S238N-H82 / ATCC MYA-4686)</name>
    <name type="common">Bicoloured deceiver</name>
    <name type="synonym">Laccaria laccata var. bicolor</name>
    <dbReference type="NCBI Taxonomy" id="486041"/>
    <lineage>
        <taxon>Eukaryota</taxon>
        <taxon>Fungi</taxon>
        <taxon>Dikarya</taxon>
        <taxon>Basidiomycota</taxon>
        <taxon>Agaricomycotina</taxon>
        <taxon>Agaricomycetes</taxon>
        <taxon>Agaricomycetidae</taxon>
        <taxon>Agaricales</taxon>
        <taxon>Agaricineae</taxon>
        <taxon>Hydnangiaceae</taxon>
        <taxon>Laccaria</taxon>
    </lineage>
</organism>
<dbReference type="InParanoid" id="B0DT41"/>
<feature type="compositionally biased region" description="Acidic residues" evidence="1">
    <location>
        <begin position="8"/>
        <end position="18"/>
    </location>
</feature>
<protein>
    <submittedName>
        <fullName evidence="2">Predicted protein</fullName>
    </submittedName>
</protein>
<dbReference type="KEGG" id="lbc:LACBIDRAFT_332552"/>
<evidence type="ECO:0000313" key="2">
    <source>
        <dbReference type="EMBL" id="EDR02156.1"/>
    </source>
</evidence>
<evidence type="ECO:0000256" key="1">
    <source>
        <dbReference type="SAM" id="MobiDB-lite"/>
    </source>
</evidence>
<dbReference type="AlphaFoldDB" id="B0DT41"/>
<feature type="region of interest" description="Disordered" evidence="1">
    <location>
        <begin position="554"/>
        <end position="624"/>
    </location>
</feature>
<gene>
    <name evidence="2" type="ORF">LACBIDRAFT_332552</name>
</gene>
<dbReference type="GeneID" id="6082740"/>
<accession>B0DT41</accession>
<feature type="compositionally biased region" description="Basic and acidic residues" evidence="1">
    <location>
        <begin position="562"/>
        <end position="572"/>
    </location>
</feature>
<sequence>MATREMDPDGNDNEEGEDPEHNNKEGRTLMALKPRGKEEARMGGSGINTHESESVKDKHRIKSHDVGKQISPILRGGLPNATSTIAACAKSTQRQTDFECTDSEVMIMEGQKGKTQAFGTHKQHSSHQGFAHPASAEGTSAQSQSDLISTNQLNSCVLPHQVGTPPRQLSEHKPTMTSDHLKALPLTEAGQDSKDVTEDLQNTKSNTPAPAYDIRHNVNLEYVDSGGEILVGITSSHYWSLPYPSCIVIPSPPTSIRSFVTASPEKVQRFIRIQNQHVSYEEGHNTVNHSLVATASATPSVSLIHSPLDLISIGNANIIPFSFPIPTAHSDVSTVITDSTTNLRDPSDASDNRIVGIQPSNNRSRKLKSHGVCPLNTLSSLSSEVDIYKLLHTIKEHPFTLNTSTIGGITSLPLPSPSSLALSQHQYPESSGNAIMMDPARSIHESVVEEIEIISEELGKQKLHVSCEDIPHILVDCSEQLLTVTVQVSSIAELWDLCKSMPNGALKIPNVTVGISSPMLQTSHVDHLSLGPPVVKSSKLHNFLPSAKHISMGLLDPFTDPQGRRPARDARGAENLQNVSIPSDPVPHAETLDEGPISSAASCSSSRRQESRPPAFTCGIHPSLNGESINSGGETLGETLEHWKSSSTPLVLLSYSNPCRHSTLSPVTLFLILPTPGGPSYPDVHHNGRLNRQVPESFYDEYCSPIEQPHTGIQVRIVMLEHRDIIDKVLHVEVLAVSGLHEIINTPGTFPLSAAHLDWHIPIPSSDAQLNAYQTTQEGYQSCHAMSPYTTPTKPVNETVSRNKLVYVLASRTILCIFQLAKELWTELVLV</sequence>
<name>B0DT41_LACBS</name>
<evidence type="ECO:0000313" key="3">
    <source>
        <dbReference type="Proteomes" id="UP000001194"/>
    </source>
</evidence>
<dbReference type="HOGENOM" id="CLU_341327_0_0_1"/>
<feature type="region of interest" description="Disordered" evidence="1">
    <location>
        <begin position="1"/>
        <end position="75"/>
    </location>
</feature>
<dbReference type="RefSeq" id="XP_001887101.1">
    <property type="nucleotide sequence ID" value="XM_001887066.1"/>
</dbReference>
<dbReference type="Proteomes" id="UP000001194">
    <property type="component" value="Unassembled WGS sequence"/>
</dbReference>
<feature type="compositionally biased region" description="Low complexity" evidence="1">
    <location>
        <begin position="596"/>
        <end position="606"/>
    </location>
</feature>
<dbReference type="EMBL" id="DS547132">
    <property type="protein sequence ID" value="EDR02156.1"/>
    <property type="molecule type" value="Genomic_DNA"/>
</dbReference>
<reference evidence="2 3" key="1">
    <citation type="journal article" date="2008" name="Nature">
        <title>The genome of Laccaria bicolor provides insights into mycorrhizal symbiosis.</title>
        <authorList>
            <person name="Martin F."/>
            <person name="Aerts A."/>
            <person name="Ahren D."/>
            <person name="Brun A."/>
            <person name="Danchin E.G.J."/>
            <person name="Duchaussoy F."/>
            <person name="Gibon J."/>
            <person name="Kohler A."/>
            <person name="Lindquist E."/>
            <person name="Pereda V."/>
            <person name="Salamov A."/>
            <person name="Shapiro H.J."/>
            <person name="Wuyts J."/>
            <person name="Blaudez D."/>
            <person name="Buee M."/>
            <person name="Brokstein P."/>
            <person name="Canbaeck B."/>
            <person name="Cohen D."/>
            <person name="Courty P.E."/>
            <person name="Coutinho P.M."/>
            <person name="Delaruelle C."/>
            <person name="Detter J.C."/>
            <person name="Deveau A."/>
            <person name="DiFazio S."/>
            <person name="Duplessis S."/>
            <person name="Fraissinet-Tachet L."/>
            <person name="Lucic E."/>
            <person name="Frey-Klett P."/>
            <person name="Fourrey C."/>
            <person name="Feussner I."/>
            <person name="Gay G."/>
            <person name="Grimwood J."/>
            <person name="Hoegger P.J."/>
            <person name="Jain P."/>
            <person name="Kilaru S."/>
            <person name="Labbe J."/>
            <person name="Lin Y.C."/>
            <person name="Legue V."/>
            <person name="Le Tacon F."/>
            <person name="Marmeisse R."/>
            <person name="Melayah D."/>
            <person name="Montanini B."/>
            <person name="Muratet M."/>
            <person name="Nehls U."/>
            <person name="Niculita-Hirzel H."/>
            <person name="Oudot-Le Secq M.P."/>
            <person name="Peter M."/>
            <person name="Quesneville H."/>
            <person name="Rajashekar B."/>
            <person name="Reich M."/>
            <person name="Rouhier N."/>
            <person name="Schmutz J."/>
            <person name="Yin T."/>
            <person name="Chalot M."/>
            <person name="Henrissat B."/>
            <person name="Kuees U."/>
            <person name="Lucas S."/>
            <person name="Van de Peer Y."/>
            <person name="Podila G.K."/>
            <person name="Polle A."/>
            <person name="Pukkila P.J."/>
            <person name="Richardson P.M."/>
            <person name="Rouze P."/>
            <person name="Sanders I.R."/>
            <person name="Stajich J.E."/>
            <person name="Tunlid A."/>
            <person name="Tuskan G."/>
            <person name="Grigoriev I.V."/>
        </authorList>
    </citation>
    <scope>NUCLEOTIDE SEQUENCE [LARGE SCALE GENOMIC DNA]</scope>
    <source>
        <strain evidence="3">S238N-H82 / ATCC MYA-4686</strain>
    </source>
</reference>
<keyword evidence="3" id="KW-1185">Reference proteome</keyword>
<proteinExistence type="predicted"/>